<evidence type="ECO:0000256" key="13">
    <source>
        <dbReference type="ARBA" id="ARBA00023004"/>
    </source>
</evidence>
<dbReference type="EC" id="1.14.11.27" evidence="5"/>
<dbReference type="PROSITE" id="PS01359">
    <property type="entry name" value="ZF_PHD_1"/>
    <property type="match status" value="1"/>
</dbReference>
<evidence type="ECO:0000256" key="1">
    <source>
        <dbReference type="ARBA" id="ARBA00001954"/>
    </source>
</evidence>
<evidence type="ECO:0000256" key="16">
    <source>
        <dbReference type="ARBA" id="ARBA00023242"/>
    </source>
</evidence>
<keyword evidence="13" id="KW-0408">Iron</keyword>
<feature type="region of interest" description="Disordered" evidence="20">
    <location>
        <begin position="460"/>
        <end position="485"/>
    </location>
</feature>
<dbReference type="InterPro" id="IPR019786">
    <property type="entry name" value="Zinc_finger_PHD-type_CS"/>
</dbReference>
<evidence type="ECO:0000256" key="19">
    <source>
        <dbReference type="PROSITE-ProRule" id="PRU00146"/>
    </source>
</evidence>
<evidence type="ECO:0000256" key="17">
    <source>
        <dbReference type="ARBA" id="ARBA00031083"/>
    </source>
</evidence>
<feature type="domain" description="JmjC" evidence="22">
    <location>
        <begin position="215"/>
        <end position="401"/>
    </location>
</feature>
<dbReference type="PROSITE" id="PS51184">
    <property type="entry name" value="JMJC"/>
    <property type="match status" value="1"/>
</dbReference>
<keyword evidence="10" id="KW-0156">Chromatin regulator</keyword>
<dbReference type="CDD" id="cd15517">
    <property type="entry name" value="PHD_TCF19_like"/>
    <property type="match status" value="1"/>
</dbReference>
<evidence type="ECO:0000256" key="11">
    <source>
        <dbReference type="ARBA" id="ARBA00022964"/>
    </source>
</evidence>
<name>A0A4S4LI78_9AGAM</name>
<dbReference type="InterPro" id="IPR011011">
    <property type="entry name" value="Znf_FYVE_PHD"/>
</dbReference>
<evidence type="ECO:0000256" key="4">
    <source>
        <dbReference type="ARBA" id="ARBA00008037"/>
    </source>
</evidence>
<dbReference type="SMART" id="SM00249">
    <property type="entry name" value="PHD"/>
    <property type="match status" value="1"/>
</dbReference>
<dbReference type="AlphaFoldDB" id="A0A4S4LI78"/>
<dbReference type="Gene3D" id="3.30.40.10">
    <property type="entry name" value="Zinc/RING finger domain, C3HC4 (zinc finger)"/>
    <property type="match status" value="1"/>
</dbReference>
<dbReference type="GO" id="GO:0140680">
    <property type="term" value="F:histone H3K36me/H3K36me2 demethylase activity"/>
    <property type="evidence" value="ECO:0007669"/>
    <property type="project" value="UniProtKB-EC"/>
</dbReference>
<evidence type="ECO:0000256" key="15">
    <source>
        <dbReference type="ARBA" id="ARBA00023163"/>
    </source>
</evidence>
<feature type="compositionally biased region" description="Basic and acidic residues" evidence="20">
    <location>
        <begin position="10"/>
        <end position="38"/>
    </location>
</feature>
<comment type="subcellular location">
    <subcellularLocation>
        <location evidence="3">Nucleus</location>
    </subcellularLocation>
</comment>
<keyword evidence="14" id="KW-0805">Transcription regulation</keyword>
<keyword evidence="15" id="KW-0804">Transcription</keyword>
<gene>
    <name evidence="23" type="ORF">EW145_g1926</name>
</gene>
<dbReference type="PANTHER" id="PTHR23123">
    <property type="entry name" value="PHD/F-BOX CONTAINING PROTEIN"/>
    <property type="match status" value="1"/>
</dbReference>
<dbReference type="Pfam" id="PF17811">
    <property type="entry name" value="JHD"/>
    <property type="match status" value="1"/>
</dbReference>
<keyword evidence="7" id="KW-0479">Metal-binding</keyword>
<evidence type="ECO:0000256" key="20">
    <source>
        <dbReference type="SAM" id="MobiDB-lite"/>
    </source>
</evidence>
<protein>
    <recommendedName>
        <fullName evidence="6">JmjC domain-containing histone demethylation protein 1</fullName>
        <ecNumber evidence="5">1.14.11.27</ecNumber>
    </recommendedName>
    <alternativeName>
        <fullName evidence="17">[Histone-H3]-lysine-36 demethylase 1</fullName>
    </alternativeName>
</protein>
<dbReference type="InterPro" id="IPR050690">
    <property type="entry name" value="JHDM1_Histone_Demethylase"/>
</dbReference>
<evidence type="ECO:0000256" key="12">
    <source>
        <dbReference type="ARBA" id="ARBA00023002"/>
    </source>
</evidence>
<comment type="cofactor">
    <cofactor evidence="1">
        <name>Fe(2+)</name>
        <dbReference type="ChEBI" id="CHEBI:29033"/>
    </cofactor>
</comment>
<keyword evidence="24" id="KW-1185">Reference proteome</keyword>
<dbReference type="InterPro" id="IPR041070">
    <property type="entry name" value="JHD"/>
</dbReference>
<dbReference type="PROSITE" id="PS50016">
    <property type="entry name" value="ZF_PHD_2"/>
    <property type="match status" value="1"/>
</dbReference>
<comment type="similarity">
    <text evidence="4">Belongs to the JHDM1 histone demethylase family.</text>
</comment>
<organism evidence="23 24">
    <name type="scientific">Phellinidium pouzarii</name>
    <dbReference type="NCBI Taxonomy" id="167371"/>
    <lineage>
        <taxon>Eukaryota</taxon>
        <taxon>Fungi</taxon>
        <taxon>Dikarya</taxon>
        <taxon>Basidiomycota</taxon>
        <taxon>Agaricomycotina</taxon>
        <taxon>Agaricomycetes</taxon>
        <taxon>Hymenochaetales</taxon>
        <taxon>Hymenochaetaceae</taxon>
        <taxon>Phellinidium</taxon>
    </lineage>
</organism>
<evidence type="ECO:0000256" key="10">
    <source>
        <dbReference type="ARBA" id="ARBA00022853"/>
    </source>
</evidence>
<feature type="domain" description="PHD-type" evidence="21">
    <location>
        <begin position="31"/>
        <end position="88"/>
    </location>
</feature>
<dbReference type="SMART" id="SM00558">
    <property type="entry name" value="JmjC"/>
    <property type="match status" value="1"/>
</dbReference>
<dbReference type="OrthoDB" id="5876800at2759"/>
<dbReference type="InterPro" id="IPR001965">
    <property type="entry name" value="Znf_PHD"/>
</dbReference>
<comment type="catalytic activity">
    <reaction evidence="18">
        <text>N(6),N(6)-dimethyl-L-lysyl(36)-[histone H3] + 2 2-oxoglutarate + 2 O2 = L-lysyl(36)-[histone H3] + 2 formaldehyde + 2 succinate + 2 CO2</text>
        <dbReference type="Rhea" id="RHEA:42032"/>
        <dbReference type="Rhea" id="RHEA-COMP:9785"/>
        <dbReference type="Rhea" id="RHEA-COMP:9787"/>
        <dbReference type="ChEBI" id="CHEBI:15379"/>
        <dbReference type="ChEBI" id="CHEBI:16526"/>
        <dbReference type="ChEBI" id="CHEBI:16810"/>
        <dbReference type="ChEBI" id="CHEBI:16842"/>
        <dbReference type="ChEBI" id="CHEBI:29969"/>
        <dbReference type="ChEBI" id="CHEBI:30031"/>
        <dbReference type="ChEBI" id="CHEBI:61976"/>
        <dbReference type="EC" id="1.14.11.27"/>
    </reaction>
</comment>
<keyword evidence="16" id="KW-0539">Nucleus</keyword>
<evidence type="ECO:0000256" key="5">
    <source>
        <dbReference type="ARBA" id="ARBA00013246"/>
    </source>
</evidence>
<reference evidence="23 24" key="1">
    <citation type="submission" date="2019-02" db="EMBL/GenBank/DDBJ databases">
        <title>Genome sequencing of the rare red list fungi Phellinidium pouzarii.</title>
        <authorList>
            <person name="Buettner E."/>
            <person name="Kellner H."/>
        </authorList>
    </citation>
    <scope>NUCLEOTIDE SEQUENCE [LARGE SCALE GENOMIC DNA]</scope>
    <source>
        <strain evidence="23 24">DSM 108285</strain>
    </source>
</reference>
<sequence>MRSSKNRRGKEKDAEASPDVEKSESSEKADKERCPQCKEDDDQNETALLKEDWIRCDSCKTWFHWRCVGDGSDLEVIDKWFCKPCQAADPRHTITLKPPARKSSRKRLTRDYASLHNGAPAAGVDKWLVLLHAKDAAGAFSRDPFRHMRGSELSREWVDNDPTALFEPVLIEEPDGLGMSMPPVGLTVPDVARIVGENTPVEVMDVATQSNTPGYTLGRWAEYFSTPPSARDRIRNVISLEISDTPLGAQVVPPAFVRELDWVEIFWPANKKGPGQVYPKVQLYCLMGVAKAWTDWHIDFAGSSVYYHIHSGAKTFYFIRPTPVNLAAYERWSGSDLQTSTWLGDLVDAVYKVELTEGNTMVIPTGWIHAVYTPVDTLVFGGNFLHSYNIATQLRVREIESSTRVPKKFQFPFFTKLCWYAADASLRALKAHEDFTPRVLASLMALARFLVSEVRLMEGSEHAKSAPRSGGRRKEAKDNVPTDRIKDAPALARELRWRVRLAARGASDAEDDEDGDVPARNVVGSKRKRSVAASNAGAKKGEGEEAEERVRNFVPKRWGAYAVRGGELAHVRRRVRADRRPPPEGESGEEAVWMQGWMEWDGAVIRSGEETKDEDPDAQMDVDSVVKDDSEEAEVERKHEVMVRVRRTARGLERQRVERTIELWEWPEVEVKTKMELTIENAS</sequence>
<evidence type="ECO:0000256" key="7">
    <source>
        <dbReference type="ARBA" id="ARBA00022723"/>
    </source>
</evidence>
<evidence type="ECO:0000256" key="18">
    <source>
        <dbReference type="ARBA" id="ARBA00047915"/>
    </source>
</evidence>
<keyword evidence="9" id="KW-0862">Zinc</keyword>
<feature type="region of interest" description="Disordered" evidence="20">
    <location>
        <begin position="507"/>
        <end position="547"/>
    </location>
</feature>
<evidence type="ECO:0000313" key="24">
    <source>
        <dbReference type="Proteomes" id="UP000308199"/>
    </source>
</evidence>
<keyword evidence="11" id="KW-0223">Dioxygenase</keyword>
<proteinExistence type="inferred from homology"/>
<dbReference type="InterPro" id="IPR013083">
    <property type="entry name" value="Znf_RING/FYVE/PHD"/>
</dbReference>
<comment type="function">
    <text evidence="2">Histone demethylase that specifically demethylates 'Lys-36' of histone H3, thereby playing a central role in histone code.</text>
</comment>
<evidence type="ECO:0000256" key="14">
    <source>
        <dbReference type="ARBA" id="ARBA00023015"/>
    </source>
</evidence>
<evidence type="ECO:0000313" key="23">
    <source>
        <dbReference type="EMBL" id="THH09560.1"/>
    </source>
</evidence>
<keyword evidence="8 19" id="KW-0863">Zinc-finger</keyword>
<evidence type="ECO:0000256" key="6">
    <source>
        <dbReference type="ARBA" id="ARBA00015153"/>
    </source>
</evidence>
<dbReference type="Pfam" id="PF02373">
    <property type="entry name" value="JmjC"/>
    <property type="match status" value="1"/>
</dbReference>
<evidence type="ECO:0000256" key="2">
    <source>
        <dbReference type="ARBA" id="ARBA00003909"/>
    </source>
</evidence>
<evidence type="ECO:0000259" key="21">
    <source>
        <dbReference type="PROSITE" id="PS50016"/>
    </source>
</evidence>
<evidence type="ECO:0000256" key="9">
    <source>
        <dbReference type="ARBA" id="ARBA00022833"/>
    </source>
</evidence>
<dbReference type="GO" id="GO:0005634">
    <property type="term" value="C:nucleus"/>
    <property type="evidence" value="ECO:0007669"/>
    <property type="project" value="UniProtKB-SubCell"/>
</dbReference>
<feature type="region of interest" description="Disordered" evidence="20">
    <location>
        <begin position="1"/>
        <end position="40"/>
    </location>
</feature>
<dbReference type="EMBL" id="SGPK01000059">
    <property type="protein sequence ID" value="THH09560.1"/>
    <property type="molecule type" value="Genomic_DNA"/>
</dbReference>
<dbReference type="InterPro" id="IPR003347">
    <property type="entry name" value="JmjC_dom"/>
</dbReference>
<keyword evidence="12" id="KW-0560">Oxidoreductase</keyword>
<dbReference type="Proteomes" id="UP000308199">
    <property type="component" value="Unassembled WGS sequence"/>
</dbReference>
<evidence type="ECO:0000256" key="8">
    <source>
        <dbReference type="ARBA" id="ARBA00022771"/>
    </source>
</evidence>
<dbReference type="Gene3D" id="2.60.120.650">
    <property type="entry name" value="Cupin"/>
    <property type="match status" value="1"/>
</dbReference>
<dbReference type="InterPro" id="IPR019787">
    <property type="entry name" value="Znf_PHD-finger"/>
</dbReference>
<feature type="compositionally biased region" description="Basic and acidic residues" evidence="20">
    <location>
        <begin position="472"/>
        <end position="485"/>
    </location>
</feature>
<dbReference type="SUPFAM" id="SSF51197">
    <property type="entry name" value="Clavaminate synthase-like"/>
    <property type="match status" value="1"/>
</dbReference>
<comment type="caution">
    <text evidence="23">The sequence shown here is derived from an EMBL/GenBank/DDBJ whole genome shotgun (WGS) entry which is preliminary data.</text>
</comment>
<accession>A0A4S4LI78</accession>
<dbReference type="SUPFAM" id="SSF57903">
    <property type="entry name" value="FYVE/PHD zinc finger"/>
    <property type="match status" value="1"/>
</dbReference>
<evidence type="ECO:0000256" key="3">
    <source>
        <dbReference type="ARBA" id="ARBA00004123"/>
    </source>
</evidence>
<evidence type="ECO:0000259" key="22">
    <source>
        <dbReference type="PROSITE" id="PS51184"/>
    </source>
</evidence>
<dbReference type="GO" id="GO:0008270">
    <property type="term" value="F:zinc ion binding"/>
    <property type="evidence" value="ECO:0007669"/>
    <property type="project" value="UniProtKB-KW"/>
</dbReference>